<gene>
    <name evidence="1" type="ORF">LZ538_12690</name>
</gene>
<evidence type="ECO:0000313" key="2">
    <source>
        <dbReference type="Proteomes" id="UP001165342"/>
    </source>
</evidence>
<proteinExistence type="predicted"/>
<comment type="caution">
    <text evidence="1">The sequence shown here is derived from an EMBL/GenBank/DDBJ whole genome shotgun (WGS) entry which is preliminary data.</text>
</comment>
<protein>
    <submittedName>
        <fullName evidence="1">Uncharacterized protein</fullName>
    </submittedName>
</protein>
<sequence>MFWFAAAVLASQSIAQQPPRAPATPVVQATASVRILRAARLDFTNATAGETPSTTRTKVRIGEATYAARIIEFE</sequence>
<accession>A0ABT0S4V8</accession>
<name>A0ABT0S4V8_9SPHN</name>
<dbReference type="EMBL" id="JAMGBE010000004">
    <property type="protein sequence ID" value="MCL6730898.1"/>
    <property type="molecule type" value="Genomic_DNA"/>
</dbReference>
<reference evidence="1" key="1">
    <citation type="submission" date="2022-05" db="EMBL/GenBank/DDBJ databases">
        <authorList>
            <person name="Jo J.-H."/>
            <person name="Im W.-T."/>
        </authorList>
    </citation>
    <scope>NUCLEOTIDE SEQUENCE</scope>
    <source>
        <strain evidence="1">SE220</strain>
    </source>
</reference>
<organism evidence="1 2">
    <name type="scientific">Sphingomonas hankyongi</name>
    <dbReference type="NCBI Taxonomy" id="2908209"/>
    <lineage>
        <taxon>Bacteria</taxon>
        <taxon>Pseudomonadati</taxon>
        <taxon>Pseudomonadota</taxon>
        <taxon>Alphaproteobacteria</taxon>
        <taxon>Sphingomonadales</taxon>
        <taxon>Sphingomonadaceae</taxon>
        <taxon>Sphingomonas</taxon>
    </lineage>
</organism>
<dbReference type="RefSeq" id="WP_249832390.1">
    <property type="nucleotide sequence ID" value="NZ_JAMGBE010000004.1"/>
</dbReference>
<dbReference type="Proteomes" id="UP001165342">
    <property type="component" value="Unassembled WGS sequence"/>
</dbReference>
<keyword evidence="2" id="KW-1185">Reference proteome</keyword>
<evidence type="ECO:0000313" key="1">
    <source>
        <dbReference type="EMBL" id="MCL6730898.1"/>
    </source>
</evidence>